<evidence type="ECO:0000313" key="1">
    <source>
        <dbReference type="EMBL" id="KAL3675176.1"/>
    </source>
</evidence>
<comment type="caution">
    <text evidence="1">The sequence shown here is derived from an EMBL/GenBank/DDBJ whole genome shotgun (WGS) entry which is preliminary data.</text>
</comment>
<accession>A0ABD3GBB7</accession>
<dbReference type="PANTHER" id="PTHR15852">
    <property type="entry name" value="PLASTID TRANSCRIPTIONALLY ACTIVE PROTEIN"/>
    <property type="match status" value="1"/>
</dbReference>
<dbReference type="InterPro" id="IPR035272">
    <property type="entry name" value="DUF5351"/>
</dbReference>
<dbReference type="PANTHER" id="PTHR15852:SF27">
    <property type="entry name" value="PROTEIN DISULFIDE-ISOMERASE LQY1, CHLOROPLASTIC"/>
    <property type="match status" value="1"/>
</dbReference>
<dbReference type="Pfam" id="PF17302">
    <property type="entry name" value="DUF5351"/>
    <property type="match status" value="1"/>
</dbReference>
<evidence type="ECO:0008006" key="3">
    <source>
        <dbReference type="Google" id="ProtNLM"/>
    </source>
</evidence>
<keyword evidence="2" id="KW-1185">Reference proteome</keyword>
<dbReference type="SUPFAM" id="SSF57938">
    <property type="entry name" value="DnaJ/Hsp40 cysteine-rich domain"/>
    <property type="match status" value="1"/>
</dbReference>
<proteinExistence type="predicted"/>
<sequence>MALQVVSSSLQTASITTNARHQISTCSSCQSAMFINVVSGLRINRGFSFCYLAPAHQNVAGTRVSLEASGVEHASPRSQQALNAGVLSKGVQKADCGNKFRLGKSEHELVDLAVKLGEVVLRLPENLLVETVGIPVQDNIPALARAVDSSPVQETGSGAAAFPGYRMRRNGVAAFPRYRTKRNSGFREFRKFNSGSVFTTLIPTRRTLPNPQADLDQDTLLAIGVGVAGLALGIGIPVFYETQVKGAEQRENDQPCFPCKGTGSQTCRFCSGAGTITVLLGGDEKEVSKCINCEGNGAITCTTCQGSGVQPRYLDRREFKDDD</sequence>
<dbReference type="AlphaFoldDB" id="A0ABD3GBB7"/>
<organism evidence="1 2">
    <name type="scientific">Riccia sorocarpa</name>
    <dbReference type="NCBI Taxonomy" id="122646"/>
    <lineage>
        <taxon>Eukaryota</taxon>
        <taxon>Viridiplantae</taxon>
        <taxon>Streptophyta</taxon>
        <taxon>Embryophyta</taxon>
        <taxon>Marchantiophyta</taxon>
        <taxon>Marchantiopsida</taxon>
        <taxon>Marchantiidae</taxon>
        <taxon>Marchantiales</taxon>
        <taxon>Ricciaceae</taxon>
        <taxon>Riccia</taxon>
    </lineage>
</organism>
<evidence type="ECO:0000313" key="2">
    <source>
        <dbReference type="Proteomes" id="UP001633002"/>
    </source>
</evidence>
<dbReference type="Proteomes" id="UP001633002">
    <property type="component" value="Unassembled WGS sequence"/>
</dbReference>
<gene>
    <name evidence="1" type="ORF">R1sor_025124</name>
</gene>
<name>A0ABD3GBB7_9MARC</name>
<reference evidence="1 2" key="1">
    <citation type="submission" date="2024-09" db="EMBL/GenBank/DDBJ databases">
        <title>Chromosome-scale assembly of Riccia sorocarpa.</title>
        <authorList>
            <person name="Paukszto L."/>
        </authorList>
    </citation>
    <scope>NUCLEOTIDE SEQUENCE [LARGE SCALE GENOMIC DNA]</scope>
    <source>
        <strain evidence="1">LP-2024</strain>
        <tissue evidence="1">Aerial parts of the thallus</tissue>
    </source>
</reference>
<dbReference type="InterPro" id="IPR036410">
    <property type="entry name" value="HSP_DnaJ_Cys-rich_dom_sf"/>
</dbReference>
<dbReference type="EMBL" id="JBJQOH010000008">
    <property type="protein sequence ID" value="KAL3675176.1"/>
    <property type="molecule type" value="Genomic_DNA"/>
</dbReference>
<protein>
    <recommendedName>
        <fullName evidence="3">Protein SPA, chloroplastic</fullName>
    </recommendedName>
</protein>